<accession>F9P6L7</accession>
<feature type="compositionally biased region" description="Low complexity" evidence="5">
    <location>
        <begin position="545"/>
        <end position="562"/>
    </location>
</feature>
<dbReference type="Gene3D" id="3.10.20.470">
    <property type="match status" value="3"/>
</dbReference>
<feature type="region of interest" description="Disordered" evidence="5">
    <location>
        <begin position="519"/>
        <end position="576"/>
    </location>
</feature>
<protein>
    <submittedName>
        <fullName evidence="7">MucBP domain protein</fullName>
    </submittedName>
</protein>
<dbReference type="InterPro" id="IPR019931">
    <property type="entry name" value="LPXTG_anchor"/>
</dbReference>
<dbReference type="InterPro" id="IPR041495">
    <property type="entry name" value="Mub_B2"/>
</dbReference>
<keyword evidence="1" id="KW-0134">Cell wall</keyword>
<dbReference type="Gene3D" id="2.60.40.4300">
    <property type="match status" value="3"/>
</dbReference>
<dbReference type="AlphaFoldDB" id="F9P6L7"/>
<reference evidence="7 8" key="1">
    <citation type="submission" date="2011-06" db="EMBL/GenBank/DDBJ databases">
        <authorList>
            <person name="Harkins D.M."/>
            <person name="Madupu R."/>
            <person name="Durkin A.S."/>
            <person name="Torralba M."/>
            <person name="Methe B."/>
            <person name="Sutton G.G."/>
            <person name="Nelson K.E."/>
        </authorList>
    </citation>
    <scope>NUCLEOTIDE SEQUENCE [LARGE SCALE GENOMIC DNA]</scope>
    <source>
        <strain evidence="7 8">SK1060</strain>
    </source>
</reference>
<evidence type="ECO:0000313" key="7">
    <source>
        <dbReference type="EMBL" id="EGV09487.1"/>
    </source>
</evidence>
<evidence type="ECO:0000313" key="8">
    <source>
        <dbReference type="Proteomes" id="UP000003287"/>
    </source>
</evidence>
<gene>
    <name evidence="7" type="ORF">HMPREF1042_1117</name>
</gene>
<dbReference type="eggNOG" id="COG4932">
    <property type="taxonomic scope" value="Bacteria"/>
</dbReference>
<dbReference type="Pfam" id="PF17966">
    <property type="entry name" value="Muc_B2"/>
    <property type="match status" value="3"/>
</dbReference>
<keyword evidence="2" id="KW-0964">Secreted</keyword>
<evidence type="ECO:0000256" key="5">
    <source>
        <dbReference type="SAM" id="MobiDB-lite"/>
    </source>
</evidence>
<dbReference type="PROSITE" id="PS50847">
    <property type="entry name" value="GRAM_POS_ANCHORING"/>
    <property type="match status" value="1"/>
</dbReference>
<evidence type="ECO:0000259" key="6">
    <source>
        <dbReference type="PROSITE" id="PS50847"/>
    </source>
</evidence>
<dbReference type="Proteomes" id="UP000003287">
    <property type="component" value="Unassembled WGS sequence"/>
</dbReference>
<evidence type="ECO:0000256" key="4">
    <source>
        <dbReference type="ARBA" id="ARBA00023088"/>
    </source>
</evidence>
<dbReference type="Pfam" id="PF17965">
    <property type="entry name" value="MucBP_2"/>
    <property type="match status" value="3"/>
</dbReference>
<dbReference type="InterPro" id="IPR041558">
    <property type="entry name" value="MucBP_2"/>
</dbReference>
<keyword evidence="4" id="KW-0572">Peptidoglycan-anchor</keyword>
<evidence type="ECO:0000256" key="1">
    <source>
        <dbReference type="ARBA" id="ARBA00022512"/>
    </source>
</evidence>
<proteinExistence type="predicted"/>
<feature type="domain" description="Gram-positive cocci surface proteins LPxTG" evidence="6">
    <location>
        <begin position="574"/>
        <end position="609"/>
    </location>
</feature>
<sequence>MTYIDDDDNHKVLETKELTGDYNTTDPYRTTETIKKYTDKNYELVSDNYPADGVKYNDKLQTFEVHLKHKVKTETQTKIVRETIKYIYAKDGATAAQTYTAELKFTRTATTDLVTNVTTGDWTAENGTSFAAVTSPAIKGHTPDLAEVPAVDNITANSANIEKTVVYKANPASAKVTYIDDTTGETLETKDLNGFYGQTDPYRTAETIKTYTDRNYELYSDNYPTNGVTYNETLQTFEVRLRHKVASVQETKTVTETIKYVYEDNTQAAATKVQTLKFERINTKDLVTNKIVYKGPWIPSTGTFPEVVSPTVDGYTPDKSKVDAVTITAAHSDIHVTVTYKADKQKVTYTIIDDTAHKTLKDKEVLTSGDSDTPLSDSARAKYDSIVNAYLAQGYELVSKDPLPAKFDLDSSHDQNVTVHLKHGTTDIQETKKVSLTVRYHGAGSQTPANNVQTATWTRTVTKDKITGTEVSATAWTSDKANYDAVPSPVIPGYRVDVATVPSETVTQEDIVKDVHYTANPVTPDKPTPPVVPSVSDKPAPPVVPSVSDKPAPPTLTVVQTPPTKPASAKEKFLPSTGDVQDGSTLTMLTGIGLLLSALGLVGRCKKED</sequence>
<evidence type="ECO:0000256" key="2">
    <source>
        <dbReference type="ARBA" id="ARBA00022525"/>
    </source>
</evidence>
<keyword evidence="3" id="KW-0732">Signal</keyword>
<organism evidence="7 8">
    <name type="scientific">Streptococcus constellatus subsp. pharyngis SK1060 = CCUG 46377</name>
    <dbReference type="NCBI Taxonomy" id="1035184"/>
    <lineage>
        <taxon>Bacteria</taxon>
        <taxon>Bacillati</taxon>
        <taxon>Bacillota</taxon>
        <taxon>Bacilli</taxon>
        <taxon>Lactobacillales</taxon>
        <taxon>Streptococcaceae</taxon>
        <taxon>Streptococcus</taxon>
        <taxon>Streptococcus anginosus group</taxon>
    </lineage>
</organism>
<dbReference type="EMBL" id="AFUP01000003">
    <property type="protein sequence ID" value="EGV09487.1"/>
    <property type="molecule type" value="Genomic_DNA"/>
</dbReference>
<evidence type="ECO:0000256" key="3">
    <source>
        <dbReference type="ARBA" id="ARBA00022729"/>
    </source>
</evidence>
<name>F9P6L7_STRCV</name>